<dbReference type="PANTHER" id="PTHR45846">
    <property type="entry name" value="TRNA-DIHYDROURIDINE(47) SYNTHASE [NAD(P)(+)]-LIKE"/>
    <property type="match status" value="1"/>
</dbReference>
<dbReference type="Gene3D" id="1.10.1200.80">
    <property type="entry name" value="Putative flavin oxidoreducatase, domain 2"/>
    <property type="match status" value="1"/>
</dbReference>
<keyword evidence="6 12" id="KW-0819">tRNA processing</keyword>
<evidence type="ECO:0000256" key="8">
    <source>
        <dbReference type="ARBA" id="ARBA00022884"/>
    </source>
</evidence>
<accession>A0A937HIX1</accession>
<dbReference type="PIRSF" id="PIRSF006621">
    <property type="entry name" value="Dus"/>
    <property type="match status" value="1"/>
</dbReference>
<dbReference type="EC" id="1.3.1.-" evidence="12"/>
<evidence type="ECO:0000256" key="6">
    <source>
        <dbReference type="ARBA" id="ARBA00022694"/>
    </source>
</evidence>
<dbReference type="CDD" id="cd02801">
    <property type="entry name" value="DUS_like_FMN"/>
    <property type="match status" value="1"/>
</dbReference>
<comment type="catalytic activity">
    <reaction evidence="10">
        <text>a 5,6-dihydrouridine in tRNA + NADP(+) = a uridine in tRNA + NADPH + H(+)</text>
        <dbReference type="Rhea" id="RHEA:23624"/>
        <dbReference type="Rhea" id="RHEA-COMP:13339"/>
        <dbReference type="Rhea" id="RHEA-COMP:13887"/>
        <dbReference type="ChEBI" id="CHEBI:15378"/>
        <dbReference type="ChEBI" id="CHEBI:57783"/>
        <dbReference type="ChEBI" id="CHEBI:58349"/>
        <dbReference type="ChEBI" id="CHEBI:65315"/>
        <dbReference type="ChEBI" id="CHEBI:74443"/>
    </reaction>
</comment>
<dbReference type="AlphaFoldDB" id="A0A937HIX1"/>
<reference evidence="16" key="1">
    <citation type="submission" date="2020-10" db="EMBL/GenBank/DDBJ databases">
        <title>Microbiome of the Black Sea water column analyzed by genome centric metagenomics.</title>
        <authorList>
            <person name="Cabello-Yeves P.J."/>
            <person name="Callieri C."/>
            <person name="Picazo A."/>
            <person name="Mehrshad M."/>
            <person name="Haro-Moreno J.M."/>
            <person name="Roda-Garcia J."/>
            <person name="Dzembekova N."/>
            <person name="Slabakova V."/>
            <person name="Slabakova N."/>
            <person name="Moncheva S."/>
            <person name="Rodriguez-Valera F."/>
        </authorList>
    </citation>
    <scope>NUCLEOTIDE SEQUENCE</scope>
    <source>
        <strain evidence="16">BS307-5m-G5</strain>
    </source>
</reference>
<proteinExistence type="inferred from homology"/>
<feature type="active site" description="Proton donor" evidence="13">
    <location>
        <position position="101"/>
    </location>
</feature>
<keyword evidence="3" id="KW-0820">tRNA-binding</keyword>
<evidence type="ECO:0000256" key="5">
    <source>
        <dbReference type="ARBA" id="ARBA00022643"/>
    </source>
</evidence>
<dbReference type="Pfam" id="PF01207">
    <property type="entry name" value="Dus"/>
    <property type="match status" value="1"/>
</dbReference>
<evidence type="ECO:0000313" key="17">
    <source>
        <dbReference type="Proteomes" id="UP000785783"/>
    </source>
</evidence>
<comment type="function">
    <text evidence="2 12">Catalyzes the synthesis of 5,6-dihydrouridine (D), a modified base found in the D-loop of most tRNAs, via the reduction of the C5-C6 double bond in target uridines.</text>
</comment>
<evidence type="ECO:0000256" key="7">
    <source>
        <dbReference type="ARBA" id="ARBA00022857"/>
    </source>
</evidence>
<evidence type="ECO:0000259" key="15">
    <source>
        <dbReference type="Pfam" id="PF01207"/>
    </source>
</evidence>
<keyword evidence="8" id="KW-0694">RNA-binding</keyword>
<keyword evidence="4 12" id="KW-0285">Flavoprotein</keyword>
<dbReference type="InterPro" id="IPR001269">
    <property type="entry name" value="DUS_fam"/>
</dbReference>
<name>A0A937HIX1_9PROT</name>
<evidence type="ECO:0000256" key="2">
    <source>
        <dbReference type="ARBA" id="ARBA00002790"/>
    </source>
</evidence>
<feature type="binding site" evidence="14">
    <location>
        <position position="71"/>
    </location>
    <ligand>
        <name>FMN</name>
        <dbReference type="ChEBI" id="CHEBI:58210"/>
    </ligand>
</feature>
<dbReference type="NCBIfam" id="TIGR00737">
    <property type="entry name" value="nifR3_yhdG"/>
    <property type="match status" value="1"/>
</dbReference>
<dbReference type="PANTHER" id="PTHR45846:SF1">
    <property type="entry name" value="TRNA-DIHYDROURIDINE(47) SYNTHASE [NAD(P)(+)]-LIKE"/>
    <property type="match status" value="1"/>
</dbReference>
<evidence type="ECO:0000313" key="16">
    <source>
        <dbReference type="EMBL" id="MBL6761093.1"/>
    </source>
</evidence>
<comment type="cofactor">
    <cofactor evidence="1 12 14">
        <name>FMN</name>
        <dbReference type="ChEBI" id="CHEBI:58210"/>
    </cofactor>
</comment>
<dbReference type="Proteomes" id="UP000785783">
    <property type="component" value="Unassembled WGS sequence"/>
</dbReference>
<keyword evidence="7" id="KW-0521">NADP</keyword>
<feature type="binding site" evidence="14">
    <location>
        <position position="170"/>
    </location>
    <ligand>
        <name>FMN</name>
        <dbReference type="ChEBI" id="CHEBI:58210"/>
    </ligand>
</feature>
<dbReference type="GO" id="GO:0000049">
    <property type="term" value="F:tRNA binding"/>
    <property type="evidence" value="ECO:0007669"/>
    <property type="project" value="UniProtKB-KW"/>
</dbReference>
<feature type="binding site" evidence="14">
    <location>
        <begin position="225"/>
        <end position="226"/>
    </location>
    <ligand>
        <name>FMN</name>
        <dbReference type="ChEBI" id="CHEBI:58210"/>
    </ligand>
</feature>
<evidence type="ECO:0000256" key="14">
    <source>
        <dbReference type="PIRSR" id="PIRSR006621-2"/>
    </source>
</evidence>
<dbReference type="InterPro" id="IPR035587">
    <property type="entry name" value="DUS-like_FMN-bd"/>
</dbReference>
<keyword evidence="14" id="KW-0547">Nucleotide-binding</keyword>
<dbReference type="InterPro" id="IPR004652">
    <property type="entry name" value="DusB-like"/>
</dbReference>
<evidence type="ECO:0000256" key="1">
    <source>
        <dbReference type="ARBA" id="ARBA00001917"/>
    </source>
</evidence>
<keyword evidence="5 12" id="KW-0288">FMN</keyword>
<comment type="similarity">
    <text evidence="12">Belongs to the dus family.</text>
</comment>
<dbReference type="InterPro" id="IPR018517">
    <property type="entry name" value="tRNA_hU_synthase_CS"/>
</dbReference>
<dbReference type="GO" id="GO:0017150">
    <property type="term" value="F:tRNA dihydrouridine synthase activity"/>
    <property type="evidence" value="ECO:0007669"/>
    <property type="project" value="InterPro"/>
</dbReference>
<evidence type="ECO:0000256" key="10">
    <source>
        <dbReference type="ARBA" id="ARBA00048205"/>
    </source>
</evidence>
<dbReference type="Gene3D" id="3.20.20.70">
    <property type="entry name" value="Aldolase class I"/>
    <property type="match status" value="1"/>
</dbReference>
<evidence type="ECO:0000256" key="9">
    <source>
        <dbReference type="ARBA" id="ARBA00023002"/>
    </source>
</evidence>
<protein>
    <recommendedName>
        <fullName evidence="12">tRNA-dihydrouridine synthase</fullName>
        <ecNumber evidence="12">1.3.1.-</ecNumber>
    </recommendedName>
</protein>
<dbReference type="InterPro" id="IPR024036">
    <property type="entry name" value="tRNA-dHydroUridine_Synthase_C"/>
</dbReference>
<feature type="binding site" evidence="14">
    <location>
        <position position="140"/>
    </location>
    <ligand>
        <name>FMN</name>
        <dbReference type="ChEBI" id="CHEBI:58210"/>
    </ligand>
</feature>
<feature type="domain" description="DUS-like FMN-binding" evidence="15">
    <location>
        <begin position="15"/>
        <end position="315"/>
    </location>
</feature>
<dbReference type="GO" id="GO:0050660">
    <property type="term" value="F:flavin adenine dinucleotide binding"/>
    <property type="evidence" value="ECO:0007669"/>
    <property type="project" value="InterPro"/>
</dbReference>
<evidence type="ECO:0000256" key="3">
    <source>
        <dbReference type="ARBA" id="ARBA00022555"/>
    </source>
</evidence>
<dbReference type="PROSITE" id="PS01136">
    <property type="entry name" value="UPF0034"/>
    <property type="match status" value="1"/>
</dbReference>
<keyword evidence="9 12" id="KW-0560">Oxidoreductase</keyword>
<comment type="catalytic activity">
    <reaction evidence="11">
        <text>a 5,6-dihydrouridine in tRNA + NAD(+) = a uridine in tRNA + NADH + H(+)</text>
        <dbReference type="Rhea" id="RHEA:54452"/>
        <dbReference type="Rhea" id="RHEA-COMP:13339"/>
        <dbReference type="Rhea" id="RHEA-COMP:13887"/>
        <dbReference type="ChEBI" id="CHEBI:15378"/>
        <dbReference type="ChEBI" id="CHEBI:57540"/>
        <dbReference type="ChEBI" id="CHEBI:57945"/>
        <dbReference type="ChEBI" id="CHEBI:65315"/>
        <dbReference type="ChEBI" id="CHEBI:74443"/>
    </reaction>
</comment>
<evidence type="ECO:0000256" key="11">
    <source>
        <dbReference type="ARBA" id="ARBA00048802"/>
    </source>
</evidence>
<sequence length="329" mass="35135">MTSRSGDISFSSRVLLAPMSGVTDFAFRKAVAKVSRVSVVSEMVASKELVRARADVVRRAEGAGLSPFILQLAGRDPHWMEQGARLACDAGADIVDINMGCPSRQVTGGFSGSALMRDEGLAEAIITGTIAGSTKPVTLKMRLGWDHDSLNAPHIARRAEALGVQMITVHGRTRCQFYKGEADWAAVRATVEAVNVPVIVNGDIVDGPTAKAALDASGAAGVMIGRASIGRPWLPGQIETYLDTGIWPGDPGAAQQWRIFADWYDDCLALYGETLGIRVARKHIAGFVESLMGGKAGRETRAAICRLEEPTRVLQAMHELYDVSDSEAA</sequence>
<comment type="caution">
    <text evidence="16">The sequence shown here is derived from an EMBL/GenBank/DDBJ whole genome shotgun (WGS) entry which is preliminary data.</text>
</comment>
<dbReference type="InterPro" id="IPR013785">
    <property type="entry name" value="Aldolase_TIM"/>
</dbReference>
<evidence type="ECO:0000256" key="12">
    <source>
        <dbReference type="PIRNR" id="PIRNR006621"/>
    </source>
</evidence>
<evidence type="ECO:0000256" key="13">
    <source>
        <dbReference type="PIRSR" id="PIRSR006621-1"/>
    </source>
</evidence>
<evidence type="ECO:0000256" key="4">
    <source>
        <dbReference type="ARBA" id="ARBA00022630"/>
    </source>
</evidence>
<dbReference type="EMBL" id="JADHOK010000001">
    <property type="protein sequence ID" value="MBL6761093.1"/>
    <property type="molecule type" value="Genomic_DNA"/>
</dbReference>
<organism evidence="16 17">
    <name type="scientific">PS1 clade bacterium</name>
    <dbReference type="NCBI Taxonomy" id="2175152"/>
    <lineage>
        <taxon>Bacteria</taxon>
        <taxon>Pseudomonadati</taxon>
        <taxon>Pseudomonadota</taxon>
        <taxon>Alphaproteobacteria</taxon>
        <taxon>PS1 clade</taxon>
    </lineage>
</organism>
<gene>
    <name evidence="16" type="primary">dusB</name>
    <name evidence="16" type="ORF">ISQ19_00175</name>
</gene>
<dbReference type="SUPFAM" id="SSF51395">
    <property type="entry name" value="FMN-linked oxidoreductases"/>
    <property type="match status" value="1"/>
</dbReference>